<dbReference type="AlphaFoldDB" id="A0A437LYQ1"/>
<dbReference type="Pfam" id="PF13628">
    <property type="entry name" value="DUF4142"/>
    <property type="match status" value="1"/>
</dbReference>
<evidence type="ECO:0000313" key="2">
    <source>
        <dbReference type="EMBL" id="RVT90540.1"/>
    </source>
</evidence>
<proteinExistence type="predicted"/>
<evidence type="ECO:0000259" key="1">
    <source>
        <dbReference type="Pfam" id="PF13628"/>
    </source>
</evidence>
<evidence type="ECO:0000313" key="3">
    <source>
        <dbReference type="Proteomes" id="UP000282971"/>
    </source>
</evidence>
<organism evidence="2 3">
    <name type="scientific">Sphingomonas crocodyli</name>
    <dbReference type="NCBI Taxonomy" id="1979270"/>
    <lineage>
        <taxon>Bacteria</taxon>
        <taxon>Pseudomonadati</taxon>
        <taxon>Pseudomonadota</taxon>
        <taxon>Alphaproteobacteria</taxon>
        <taxon>Sphingomonadales</taxon>
        <taxon>Sphingomonadaceae</taxon>
        <taxon>Sphingomonas</taxon>
    </lineage>
</organism>
<feature type="domain" description="DUF4142" evidence="1">
    <location>
        <begin position="5"/>
        <end position="137"/>
    </location>
</feature>
<dbReference type="Gene3D" id="1.20.1260.10">
    <property type="match status" value="1"/>
</dbReference>
<dbReference type="Proteomes" id="UP000282971">
    <property type="component" value="Unassembled WGS sequence"/>
</dbReference>
<dbReference type="PANTHER" id="PTHR38593">
    <property type="entry name" value="BLR2558 PROTEIN"/>
    <property type="match status" value="1"/>
</dbReference>
<dbReference type="InterPro" id="IPR012347">
    <property type="entry name" value="Ferritin-like"/>
</dbReference>
<protein>
    <submittedName>
        <fullName evidence="2">DUF4142 domain-containing protein</fullName>
    </submittedName>
</protein>
<keyword evidence="3" id="KW-1185">Reference proteome</keyword>
<accession>A0A437LYQ1</accession>
<gene>
    <name evidence="2" type="ORF">EOD43_18460</name>
</gene>
<dbReference type="EMBL" id="SACN01000003">
    <property type="protein sequence ID" value="RVT90540.1"/>
    <property type="molecule type" value="Genomic_DNA"/>
</dbReference>
<name>A0A437LYQ1_9SPHN</name>
<reference evidence="2 3" key="1">
    <citation type="submission" date="2019-01" db="EMBL/GenBank/DDBJ databases">
        <authorList>
            <person name="Chen W.-M."/>
        </authorList>
    </citation>
    <scope>NUCLEOTIDE SEQUENCE [LARGE SCALE GENOMIC DNA]</scope>
    <source>
        <strain evidence="2 3">CCP-7</strain>
    </source>
</reference>
<sequence length="138" mass="14844">MPPVDYVKTAGASDLYEIQSSKLVLATSQDPKVRSFAEMMIDHHSRSTADLKAAAAKAKVKIAPPMLTSLQNELIAQLQAERGPARDARYIAEQKAAHGQALNVHEAYAAEGTSPPLKAAAAKIVPVVEHHIHQLMAM</sequence>
<comment type="caution">
    <text evidence="2">The sequence shown here is derived from an EMBL/GenBank/DDBJ whole genome shotgun (WGS) entry which is preliminary data.</text>
</comment>
<dbReference type="PANTHER" id="PTHR38593:SF1">
    <property type="entry name" value="BLR2558 PROTEIN"/>
    <property type="match status" value="1"/>
</dbReference>
<dbReference type="InterPro" id="IPR025419">
    <property type="entry name" value="DUF4142"/>
</dbReference>
<dbReference type="OrthoDB" id="8005547at2"/>